<keyword evidence="7" id="KW-0675">Receptor</keyword>
<evidence type="ECO:0000313" key="12">
    <source>
        <dbReference type="Proteomes" id="UP000694846"/>
    </source>
</evidence>
<dbReference type="PANTHER" id="PTHR42643:SF33">
    <property type="entry name" value="GLUTAMATE RECEPTOR 2-LIKE PROTEIN"/>
    <property type="match status" value="1"/>
</dbReference>
<evidence type="ECO:0000256" key="2">
    <source>
        <dbReference type="ARBA" id="ARBA00008685"/>
    </source>
</evidence>
<reference evidence="13" key="1">
    <citation type="submission" date="2025-08" db="UniProtKB">
        <authorList>
            <consortium name="RefSeq"/>
        </authorList>
    </citation>
    <scope>IDENTIFICATION</scope>
    <source>
        <tissue evidence="13">Whole body</tissue>
    </source>
</reference>
<dbReference type="Gene3D" id="1.10.287.70">
    <property type="match status" value="1"/>
</dbReference>
<accession>A0A8B8GHT5</accession>
<dbReference type="GO" id="GO:0050906">
    <property type="term" value="P:detection of stimulus involved in sensory perception"/>
    <property type="evidence" value="ECO:0007669"/>
    <property type="project" value="UniProtKB-ARBA"/>
</dbReference>
<keyword evidence="12" id="KW-1185">Reference proteome</keyword>
<dbReference type="Proteomes" id="UP000694846">
    <property type="component" value="Unplaced"/>
</dbReference>
<feature type="transmembrane region" description="Helical" evidence="9">
    <location>
        <begin position="342"/>
        <end position="360"/>
    </location>
</feature>
<keyword evidence="3" id="KW-1003">Cell membrane</keyword>
<dbReference type="Gene3D" id="3.40.190.10">
    <property type="entry name" value="Periplasmic binding protein-like II"/>
    <property type="match status" value="1"/>
</dbReference>
<comment type="similarity">
    <text evidence="2">Belongs to the glutamate-gated ion channel (TC 1.A.10.1) family.</text>
</comment>
<feature type="chain" id="PRO_5034698615" evidence="10">
    <location>
        <begin position="21"/>
        <end position="642"/>
    </location>
</feature>
<evidence type="ECO:0000256" key="6">
    <source>
        <dbReference type="ARBA" id="ARBA00023136"/>
    </source>
</evidence>
<dbReference type="GO" id="GO:0015276">
    <property type="term" value="F:ligand-gated monoatomic ion channel activity"/>
    <property type="evidence" value="ECO:0007669"/>
    <property type="project" value="InterPro"/>
</dbReference>
<evidence type="ECO:0000256" key="10">
    <source>
        <dbReference type="SAM" id="SignalP"/>
    </source>
</evidence>
<feature type="transmembrane region" description="Helical" evidence="9">
    <location>
        <begin position="404"/>
        <end position="428"/>
    </location>
</feature>
<feature type="transmembrane region" description="Helical" evidence="9">
    <location>
        <begin position="593"/>
        <end position="613"/>
    </location>
</feature>
<sequence length="642" mass="72514">MRNVMVLLCLVMTNFKPSSSEEYKGLINALINVFAQKHVSTVTASTCWSSDSVNRLLLGLSSANISVGFRPSAIPTFNTWYRCGILVDVSCTQIATTLFRQASENRLFSRQNDWILVDPRRRRRRQDTDSTWSSSATALETFENHLADAYVLPESNVLLLVETDDAGGTWDIWEGFKVGKAERIRVYKHGTVTSDGVLELNRNSVSPRTDLRGITLKATTVITEPTKFDGFYPFADADLDIFAHMHNDLNMILQDQLNFKMDLEIVNSFGWDLGNGSFGGLTGQLQREECDFGGIGSFIRADRMMVIDYTIGTFYREQGALFKQPPLSSVRNICVLPFKTEVWMMTFFTFLAFTGLIVFLSRVTKKFKNTDDETLTVLDSVTIVHGAICQQGCTMNLNTVSIRVSIFVLFLTAVFLFTSYSASIVALLQSPSNSINTIKNLVESSMTFSAQITPYSEVYFDETDDPLLRKLYDKKMKVEGSRKFTVASEGIARIRTEFHGFMVEVVSAYKLISRLWREEEKCGFSEIPLFKLPILALAVVKKSGYKDIFKQKIILQQEVGLKNRIIRQWIPPKPVCDSSNRANQFVSVSIKEIYPMLQIYGCGLCISIIILVLEMAYSAYTSHHGKVDVPRKNIDVSFVYNK</sequence>
<dbReference type="GeneID" id="112691889"/>
<dbReference type="InterPro" id="IPR001320">
    <property type="entry name" value="Iontro_rcpt_C"/>
</dbReference>
<keyword evidence="10" id="KW-0732">Signal</keyword>
<evidence type="ECO:0000256" key="8">
    <source>
        <dbReference type="ARBA" id="ARBA00023180"/>
    </source>
</evidence>
<dbReference type="Pfam" id="PF00060">
    <property type="entry name" value="Lig_chan"/>
    <property type="match status" value="1"/>
</dbReference>
<keyword evidence="6 9" id="KW-0472">Membrane</keyword>
<feature type="domain" description="Ionotropic glutamate receptor C-terminal" evidence="11">
    <location>
        <begin position="340"/>
        <end position="602"/>
    </location>
</feature>
<protein>
    <submittedName>
        <fullName evidence="13">Glutamate receptor 2-like</fullName>
    </submittedName>
</protein>
<dbReference type="RefSeq" id="XP_025422107.1">
    <property type="nucleotide sequence ID" value="XM_025566322.1"/>
</dbReference>
<dbReference type="GO" id="GO:0005886">
    <property type="term" value="C:plasma membrane"/>
    <property type="evidence" value="ECO:0007669"/>
    <property type="project" value="UniProtKB-SubCell"/>
</dbReference>
<evidence type="ECO:0000256" key="3">
    <source>
        <dbReference type="ARBA" id="ARBA00022475"/>
    </source>
</evidence>
<evidence type="ECO:0000256" key="7">
    <source>
        <dbReference type="ARBA" id="ARBA00023170"/>
    </source>
</evidence>
<proteinExistence type="inferred from homology"/>
<keyword evidence="8" id="KW-0325">Glycoprotein</keyword>
<feature type="signal peptide" evidence="10">
    <location>
        <begin position="1"/>
        <end position="20"/>
    </location>
</feature>
<evidence type="ECO:0000259" key="11">
    <source>
        <dbReference type="Pfam" id="PF00060"/>
    </source>
</evidence>
<evidence type="ECO:0000313" key="13">
    <source>
        <dbReference type="RefSeq" id="XP_025422107.1"/>
    </source>
</evidence>
<evidence type="ECO:0000256" key="4">
    <source>
        <dbReference type="ARBA" id="ARBA00022692"/>
    </source>
</evidence>
<dbReference type="OrthoDB" id="9997229at2759"/>
<keyword evidence="4 9" id="KW-0812">Transmembrane</keyword>
<evidence type="ECO:0000256" key="5">
    <source>
        <dbReference type="ARBA" id="ARBA00022989"/>
    </source>
</evidence>
<name>A0A8B8GHT5_9HEMI</name>
<comment type="subcellular location">
    <subcellularLocation>
        <location evidence="1">Cell membrane</location>
        <topology evidence="1">Multi-pass membrane protein</topology>
    </subcellularLocation>
</comment>
<evidence type="ECO:0000256" key="9">
    <source>
        <dbReference type="SAM" id="Phobius"/>
    </source>
</evidence>
<organism evidence="12 13">
    <name type="scientific">Sipha flava</name>
    <name type="common">yellow sugarcane aphid</name>
    <dbReference type="NCBI Taxonomy" id="143950"/>
    <lineage>
        <taxon>Eukaryota</taxon>
        <taxon>Metazoa</taxon>
        <taxon>Ecdysozoa</taxon>
        <taxon>Arthropoda</taxon>
        <taxon>Hexapoda</taxon>
        <taxon>Insecta</taxon>
        <taxon>Pterygota</taxon>
        <taxon>Neoptera</taxon>
        <taxon>Paraneoptera</taxon>
        <taxon>Hemiptera</taxon>
        <taxon>Sternorrhyncha</taxon>
        <taxon>Aphidomorpha</taxon>
        <taxon>Aphidoidea</taxon>
        <taxon>Aphididae</taxon>
        <taxon>Sipha</taxon>
    </lineage>
</organism>
<dbReference type="SUPFAM" id="SSF53850">
    <property type="entry name" value="Periplasmic binding protein-like II"/>
    <property type="match status" value="1"/>
</dbReference>
<dbReference type="AlphaFoldDB" id="A0A8B8GHT5"/>
<keyword evidence="5 9" id="KW-1133">Transmembrane helix</keyword>
<dbReference type="InterPro" id="IPR052192">
    <property type="entry name" value="Insect_Ionotropic_Sensory_Rcpt"/>
</dbReference>
<gene>
    <name evidence="13" type="primary">LOC112691889</name>
</gene>
<evidence type="ECO:0000256" key="1">
    <source>
        <dbReference type="ARBA" id="ARBA00004651"/>
    </source>
</evidence>
<dbReference type="PANTHER" id="PTHR42643">
    <property type="entry name" value="IONOTROPIC RECEPTOR 20A-RELATED"/>
    <property type="match status" value="1"/>
</dbReference>